<dbReference type="RefSeq" id="WP_321399573.1">
    <property type="nucleotide sequence ID" value="NZ_CP139487.1"/>
</dbReference>
<dbReference type="AlphaFoldDB" id="A0AAX4HUY7"/>
<dbReference type="EMBL" id="CP139487">
    <property type="protein sequence ID" value="WPU66903.1"/>
    <property type="molecule type" value="Genomic_DNA"/>
</dbReference>
<accession>A0AAX4HUY7</accession>
<keyword evidence="2" id="KW-1185">Reference proteome</keyword>
<protein>
    <submittedName>
        <fullName evidence="1">Uncharacterized protein</fullName>
    </submittedName>
</protein>
<gene>
    <name evidence="1" type="ORF">SOO65_09085</name>
</gene>
<dbReference type="KEGG" id="psti:SOO65_09085"/>
<sequence length="140" mass="15257">MKTMLLILSFIISQSIYARGIVPIKKGDLNLSQAKGEIISVKEICPRIPGRATCMAIGSVVEIEIALQGCLDRLGGYFTHFEVVDGKGKIFLSAVNISNEVSRRVMCVKAPSEQITLQVPFEGEIELVNTKFSGSSLIQL</sequence>
<name>A0AAX4HUY7_9BACT</name>
<evidence type="ECO:0000313" key="2">
    <source>
        <dbReference type="Proteomes" id="UP001324634"/>
    </source>
</evidence>
<evidence type="ECO:0000313" key="1">
    <source>
        <dbReference type="EMBL" id="WPU66903.1"/>
    </source>
</evidence>
<organism evidence="1 2">
    <name type="scientific">Peredibacter starrii</name>
    <dbReference type="NCBI Taxonomy" id="28202"/>
    <lineage>
        <taxon>Bacteria</taxon>
        <taxon>Pseudomonadati</taxon>
        <taxon>Bdellovibrionota</taxon>
        <taxon>Bacteriovoracia</taxon>
        <taxon>Bacteriovoracales</taxon>
        <taxon>Bacteriovoracaceae</taxon>
        <taxon>Peredibacter</taxon>
    </lineage>
</organism>
<reference evidence="1 2" key="1">
    <citation type="submission" date="2023-11" db="EMBL/GenBank/DDBJ databases">
        <title>Peredibacter starrii A3.12.</title>
        <authorList>
            <person name="Mitchell R.J."/>
        </authorList>
    </citation>
    <scope>NUCLEOTIDE SEQUENCE [LARGE SCALE GENOMIC DNA]</scope>
    <source>
        <strain evidence="1 2">A3.12</strain>
    </source>
</reference>
<proteinExistence type="predicted"/>
<dbReference type="Proteomes" id="UP001324634">
    <property type="component" value="Chromosome"/>
</dbReference>